<dbReference type="Proteomes" id="UP001153636">
    <property type="component" value="Chromosome 3"/>
</dbReference>
<dbReference type="AlphaFoldDB" id="A0A9P0GG47"/>
<dbReference type="EMBL" id="OV651815">
    <property type="protein sequence ID" value="CAH1108575.1"/>
    <property type="molecule type" value="Genomic_DNA"/>
</dbReference>
<reference evidence="1" key="1">
    <citation type="submission" date="2022-01" db="EMBL/GenBank/DDBJ databases">
        <authorList>
            <person name="King R."/>
        </authorList>
    </citation>
    <scope>NUCLEOTIDE SEQUENCE</scope>
</reference>
<name>A0A9P0GG47_9CUCU</name>
<evidence type="ECO:0000313" key="1">
    <source>
        <dbReference type="EMBL" id="CAH1108575.1"/>
    </source>
</evidence>
<dbReference type="OrthoDB" id="6775860at2759"/>
<protein>
    <submittedName>
        <fullName evidence="1">Uncharacterized protein</fullName>
    </submittedName>
</protein>
<gene>
    <name evidence="1" type="ORF">PSYICH_LOCUS9164</name>
</gene>
<evidence type="ECO:0000313" key="2">
    <source>
        <dbReference type="Proteomes" id="UP001153636"/>
    </source>
</evidence>
<keyword evidence="2" id="KW-1185">Reference proteome</keyword>
<organism evidence="1 2">
    <name type="scientific">Psylliodes chrysocephalus</name>
    <dbReference type="NCBI Taxonomy" id="3402493"/>
    <lineage>
        <taxon>Eukaryota</taxon>
        <taxon>Metazoa</taxon>
        <taxon>Ecdysozoa</taxon>
        <taxon>Arthropoda</taxon>
        <taxon>Hexapoda</taxon>
        <taxon>Insecta</taxon>
        <taxon>Pterygota</taxon>
        <taxon>Neoptera</taxon>
        <taxon>Endopterygota</taxon>
        <taxon>Coleoptera</taxon>
        <taxon>Polyphaga</taxon>
        <taxon>Cucujiformia</taxon>
        <taxon>Chrysomeloidea</taxon>
        <taxon>Chrysomelidae</taxon>
        <taxon>Galerucinae</taxon>
        <taxon>Alticini</taxon>
        <taxon>Psylliodes</taxon>
    </lineage>
</organism>
<proteinExistence type="predicted"/>
<accession>A0A9P0GG47</accession>
<sequence length="115" mass="13727">MMNKQQIKINVSSDKEYRKLTALINGNNFKWNRDENRATRSIKVMVRNLYPTTSAKYIAEELKESDFKIKEVIQKLKRTTLNNKIEYISLTLCMLVFNHTEDINKIYNMQHLKLK</sequence>